<reference evidence="1 2" key="1">
    <citation type="journal article" date="2012" name="J. Bacteriol.">
        <title>Genome sequence of Enterococcus hirae (Streptococcus faecalis) ATCC 9790, a model organism for the study of ion transport, bioenergetics, and copper homeostasis.</title>
        <authorList>
            <person name="Gaechter T."/>
            <person name="Wunderlin C."/>
            <person name="Schmidheini T."/>
            <person name="Solioz M."/>
        </authorList>
    </citation>
    <scope>NUCLEOTIDE SEQUENCE [LARGE SCALE GENOMIC DNA]</scope>
    <source>
        <strain evidence="2">ATCC 9790 / DSM 20160 / JCM 8729 / LMG 6399 / NBRC 3181 / NCIMB 6459 / NCDO 1258 / NCTC 12367 / WDCM 00089 / R</strain>
    </source>
</reference>
<dbReference type="AlphaFoldDB" id="I6T0E1"/>
<name>I6T0E1_ENTHA</name>
<proteinExistence type="predicted"/>
<gene>
    <name evidence="1" type="ordered locus">EHR_11965</name>
</gene>
<evidence type="ECO:0000313" key="2">
    <source>
        <dbReference type="Proteomes" id="UP000002895"/>
    </source>
</evidence>
<organism evidence="1 2">
    <name type="scientific">Enterococcus hirae (strain ATCC 9790 / DSM 20160 / JCM 8729 / LMG 6399 / NBRC 3181 / NCIMB 6459 / NCDO 1258 / NCTC 12367 / WDCM 00089 / R)</name>
    <dbReference type="NCBI Taxonomy" id="768486"/>
    <lineage>
        <taxon>Bacteria</taxon>
        <taxon>Bacillati</taxon>
        <taxon>Bacillota</taxon>
        <taxon>Bacilli</taxon>
        <taxon>Lactobacillales</taxon>
        <taxon>Enterococcaceae</taxon>
        <taxon>Enterococcus</taxon>
    </lineage>
</organism>
<dbReference type="EMBL" id="CP003504">
    <property type="protein sequence ID" value="AFM71262.1"/>
    <property type="molecule type" value="Genomic_DNA"/>
</dbReference>
<dbReference type="KEGG" id="ehr:EHR_11965"/>
<dbReference type="HOGENOM" id="CLU_3117641_0_0_9"/>
<keyword evidence="2" id="KW-1185">Reference proteome</keyword>
<dbReference type="Proteomes" id="UP000002895">
    <property type="component" value="Chromosome"/>
</dbReference>
<accession>I6T0E1</accession>
<sequence length="50" mass="5562">MSLAVLDECCNDSGCYVAGLIANGRKRMTKQHKQMIENYKSAVDLIVSKE</sequence>
<protein>
    <submittedName>
        <fullName evidence="1">Uncharacterized protein</fullName>
    </submittedName>
</protein>
<evidence type="ECO:0000313" key="1">
    <source>
        <dbReference type="EMBL" id="AFM71262.1"/>
    </source>
</evidence>
<dbReference type="PATRIC" id="fig|768486.3.peg.2266"/>